<accession>A0A1X7AMB3</accession>
<dbReference type="AlphaFoldDB" id="A0A1X7AMB3"/>
<reference evidence="2 3" key="1">
    <citation type="submission" date="2017-03" db="EMBL/GenBank/DDBJ databases">
        <authorList>
            <person name="Afonso C.L."/>
            <person name="Miller P.J."/>
            <person name="Scott M.A."/>
            <person name="Spackman E."/>
            <person name="Goraichik I."/>
            <person name="Dimitrov K.M."/>
            <person name="Suarez D.L."/>
            <person name="Swayne D.E."/>
        </authorList>
    </citation>
    <scope>NUCLEOTIDE SEQUENCE [LARGE SCALE GENOMIC DNA]</scope>
    <source>
        <strain evidence="2">SB41UT1</strain>
    </source>
</reference>
<proteinExistence type="predicted"/>
<name>A0A1X7AMB3_9GAMM</name>
<keyword evidence="1" id="KW-0732">Signal</keyword>
<protein>
    <submittedName>
        <fullName evidence="2">Uncharacterized protein</fullName>
    </submittedName>
</protein>
<sequence>MVCVCAAITLLCSTFATAESDIPVPASRSFHVTPAGTFIPLENGQWLFFEGVDVFTEFGLAVHDGVYSALFSMVATPVVMMTIGLLPSALSTGPVGAMLVLAWKFRTPLKGWWSYLQGARGLWNYQSWRIGRMPVYFSSDAITRKLLVSVRYPLGVEHQPQLEIVRLPDHEELSFHTQPLTPVEQAFDELAEAMGKERLARMVATVKSHNIVLSVQDAEGHWVHRDMVRPQQPLLLEQLYSWSGRTASTQLHSLLKPEVVSAFTKALYCRDRAKDAWQMISPKLAESTQASQYQLARSEGQCDLLEVSDGSTRLGGFAGFMHVNTNRNCEVAQEQLSLFDDGYYENALIANSRVKTIPYWLNRLVARTLAESVSLTTQLAFTPLWSIAAGSSKGGVESTAAQTDGGMLGLMERQSLRCISLSRPEAGSITPAESERICSWRLRPAQ</sequence>
<feature type="signal peptide" evidence="1">
    <location>
        <begin position="1"/>
        <end position="18"/>
    </location>
</feature>
<evidence type="ECO:0000313" key="3">
    <source>
        <dbReference type="Proteomes" id="UP000196573"/>
    </source>
</evidence>
<organism evidence="2 3">
    <name type="scientific">Parendozoicomonas haliclonae</name>
    <dbReference type="NCBI Taxonomy" id="1960125"/>
    <lineage>
        <taxon>Bacteria</taxon>
        <taxon>Pseudomonadati</taxon>
        <taxon>Pseudomonadota</taxon>
        <taxon>Gammaproteobacteria</taxon>
        <taxon>Oceanospirillales</taxon>
        <taxon>Endozoicomonadaceae</taxon>
        <taxon>Parendozoicomonas</taxon>
    </lineage>
</organism>
<gene>
    <name evidence="2" type="ORF">EHSB41UT_03209</name>
</gene>
<feature type="chain" id="PRO_5012168590" evidence="1">
    <location>
        <begin position="19"/>
        <end position="446"/>
    </location>
</feature>
<dbReference type="EMBL" id="FWPT01000007">
    <property type="protein sequence ID" value="SMA49367.1"/>
    <property type="molecule type" value="Genomic_DNA"/>
</dbReference>
<evidence type="ECO:0000313" key="2">
    <source>
        <dbReference type="EMBL" id="SMA49367.1"/>
    </source>
</evidence>
<dbReference type="Proteomes" id="UP000196573">
    <property type="component" value="Unassembled WGS sequence"/>
</dbReference>
<keyword evidence="3" id="KW-1185">Reference proteome</keyword>
<evidence type="ECO:0000256" key="1">
    <source>
        <dbReference type="SAM" id="SignalP"/>
    </source>
</evidence>